<dbReference type="Proteomes" id="UP000008142">
    <property type="component" value="Unassembled WGS sequence"/>
</dbReference>
<sequence>MVYPIRQYGYTAPRPHIPRQALRQAIHRRTRGGSHSNIRCLASRGPAPGRCWIADASQLSATVCLCAGCLRQGRVVSPWCDSICKHTVYASPLSMLYDAGGECDDDGRDDGHDDDNDDTIPQLAGDAAEMSIVGTSSRSLIRLPRDTRELHRPPSCPPVRQSAEPSQAKPGQAKPPIPPPLPDPPFSTLPQSA</sequence>
<evidence type="ECO:0000256" key="1">
    <source>
        <dbReference type="SAM" id="MobiDB-lite"/>
    </source>
</evidence>
<accession>F0UQM7</accession>
<gene>
    <name evidence="2" type="ORF">HCEG_07419</name>
</gene>
<dbReference type="EMBL" id="DS990641">
    <property type="protein sequence ID" value="EGC48204.1"/>
    <property type="molecule type" value="Genomic_DNA"/>
</dbReference>
<dbReference type="AlphaFoldDB" id="F0UQM7"/>
<reference evidence="3" key="1">
    <citation type="submission" date="2008-07" db="EMBL/GenBank/DDBJ databases">
        <title>Annotation of Ajellomyces capsulatus strain H88.</title>
        <authorList>
            <person name="Champion M."/>
            <person name="Cuomo C."/>
            <person name="Ma L.-J."/>
            <person name="Henn M.R."/>
            <person name="Sil A."/>
            <person name="Goldman B."/>
            <person name="Young S.K."/>
            <person name="Kodira C.D."/>
            <person name="Zeng Q."/>
            <person name="Koehrsen M."/>
            <person name="Alvarado L."/>
            <person name="Berlin A."/>
            <person name="Borenstein D."/>
            <person name="Chen Z."/>
            <person name="Engels R."/>
            <person name="Freedman E."/>
            <person name="Gellesch M."/>
            <person name="Goldberg J."/>
            <person name="Griggs A."/>
            <person name="Gujja S."/>
            <person name="Heiman D."/>
            <person name="Hepburn T."/>
            <person name="Howarth C."/>
            <person name="Jen D."/>
            <person name="Larson L."/>
            <person name="Lewis B."/>
            <person name="Mehta T."/>
            <person name="Park D."/>
            <person name="Pearson M."/>
            <person name="Roberts A."/>
            <person name="Saif S."/>
            <person name="Shea T."/>
            <person name="Shenoy N."/>
            <person name="Sisk P."/>
            <person name="Stolte C."/>
            <person name="Sykes S."/>
            <person name="Walk T."/>
            <person name="White J."/>
            <person name="Yandava C."/>
            <person name="Klein B."/>
            <person name="McEwen J.G."/>
            <person name="Puccia R."/>
            <person name="Goldman G.H."/>
            <person name="Felipe M.S."/>
            <person name="Nino-Vega G."/>
            <person name="San-Blas G."/>
            <person name="Taylor J."/>
            <person name="Mendoza L."/>
            <person name="Galagan J."/>
            <person name="Nusbaum C."/>
            <person name="Birren B."/>
        </authorList>
    </citation>
    <scope>NUCLEOTIDE SEQUENCE [LARGE SCALE GENOMIC DNA]</scope>
    <source>
        <strain evidence="3">H88</strain>
    </source>
</reference>
<name>F0UQM7_AJEC8</name>
<evidence type="ECO:0000313" key="3">
    <source>
        <dbReference type="Proteomes" id="UP000008142"/>
    </source>
</evidence>
<organism evidence="3">
    <name type="scientific">Ajellomyces capsulatus (strain H88)</name>
    <name type="common">Darling's disease fungus</name>
    <name type="synonym">Histoplasma capsulatum</name>
    <dbReference type="NCBI Taxonomy" id="544711"/>
    <lineage>
        <taxon>Eukaryota</taxon>
        <taxon>Fungi</taxon>
        <taxon>Dikarya</taxon>
        <taxon>Ascomycota</taxon>
        <taxon>Pezizomycotina</taxon>
        <taxon>Eurotiomycetes</taxon>
        <taxon>Eurotiomycetidae</taxon>
        <taxon>Onygenales</taxon>
        <taxon>Ajellomycetaceae</taxon>
        <taxon>Histoplasma</taxon>
    </lineage>
</organism>
<feature type="compositionally biased region" description="Acidic residues" evidence="1">
    <location>
        <begin position="104"/>
        <end position="118"/>
    </location>
</feature>
<proteinExistence type="predicted"/>
<protein>
    <submittedName>
        <fullName evidence="2">Predicted protein</fullName>
    </submittedName>
</protein>
<feature type="compositionally biased region" description="Pro residues" evidence="1">
    <location>
        <begin position="173"/>
        <end position="187"/>
    </location>
</feature>
<feature type="compositionally biased region" description="Basic and acidic residues" evidence="1">
    <location>
        <begin position="143"/>
        <end position="152"/>
    </location>
</feature>
<dbReference type="HOGENOM" id="CLU_1408366_0_0_1"/>
<evidence type="ECO:0000313" key="2">
    <source>
        <dbReference type="EMBL" id="EGC48204.1"/>
    </source>
</evidence>
<feature type="region of interest" description="Disordered" evidence="1">
    <location>
        <begin position="104"/>
        <end position="193"/>
    </location>
</feature>